<gene>
    <name evidence="2" type="ORF">OG288_15360</name>
</gene>
<feature type="compositionally biased region" description="Basic and acidic residues" evidence="1">
    <location>
        <begin position="17"/>
        <end position="30"/>
    </location>
</feature>
<evidence type="ECO:0000256" key="1">
    <source>
        <dbReference type="SAM" id="MobiDB-lite"/>
    </source>
</evidence>
<dbReference type="Proteomes" id="UP001432166">
    <property type="component" value="Chromosome"/>
</dbReference>
<accession>A0ABZ1JE81</accession>
<feature type="compositionally biased region" description="Low complexity" evidence="1">
    <location>
        <begin position="55"/>
        <end position="64"/>
    </location>
</feature>
<evidence type="ECO:0000313" key="2">
    <source>
        <dbReference type="EMBL" id="WTP49557.1"/>
    </source>
</evidence>
<organism evidence="2 3">
    <name type="scientific">Streptomyces tauricus</name>
    <dbReference type="NCBI Taxonomy" id="68274"/>
    <lineage>
        <taxon>Bacteria</taxon>
        <taxon>Bacillati</taxon>
        <taxon>Actinomycetota</taxon>
        <taxon>Actinomycetes</taxon>
        <taxon>Kitasatosporales</taxon>
        <taxon>Streptomycetaceae</taxon>
        <taxon>Streptomyces</taxon>
        <taxon>Streptomyces aurantiacus group</taxon>
    </lineage>
</organism>
<reference evidence="2" key="1">
    <citation type="submission" date="2022-10" db="EMBL/GenBank/DDBJ databases">
        <title>The complete genomes of actinobacterial strains from the NBC collection.</title>
        <authorList>
            <person name="Joergensen T.S."/>
            <person name="Alvarez Arevalo M."/>
            <person name="Sterndorff E.B."/>
            <person name="Faurdal D."/>
            <person name="Vuksanovic O."/>
            <person name="Mourched A.-S."/>
            <person name="Charusanti P."/>
            <person name="Shaw S."/>
            <person name="Blin K."/>
            <person name="Weber T."/>
        </authorList>
    </citation>
    <scope>NUCLEOTIDE SEQUENCE</scope>
    <source>
        <strain evidence="2">NBC_00189</strain>
    </source>
</reference>
<dbReference type="EMBL" id="CP108133">
    <property type="protein sequence ID" value="WTP49557.1"/>
    <property type="molecule type" value="Genomic_DNA"/>
</dbReference>
<feature type="region of interest" description="Disordered" evidence="1">
    <location>
        <begin position="55"/>
        <end position="97"/>
    </location>
</feature>
<keyword evidence="3" id="KW-1185">Reference proteome</keyword>
<feature type="region of interest" description="Disordered" evidence="1">
    <location>
        <begin position="1"/>
        <end position="30"/>
    </location>
</feature>
<dbReference type="RefSeq" id="WP_328937647.1">
    <property type="nucleotide sequence ID" value="NZ_CP108133.1"/>
</dbReference>
<protein>
    <submittedName>
        <fullName evidence="2">Uncharacterized protein</fullName>
    </submittedName>
</protein>
<proteinExistence type="predicted"/>
<evidence type="ECO:0000313" key="3">
    <source>
        <dbReference type="Proteomes" id="UP001432166"/>
    </source>
</evidence>
<name>A0ABZ1JE81_9ACTN</name>
<sequence>MRTLVGYASAHGTARTSTEHRPAGPVEHARTATVPHHCPARQAFAYEAFALGGAPRAGARPLIRPRGRGGPPGARPPRGERVGHRRATVGREAPVGD</sequence>